<evidence type="ECO:0000256" key="1">
    <source>
        <dbReference type="ARBA" id="ARBA00022737"/>
    </source>
</evidence>
<dbReference type="InterPro" id="IPR056884">
    <property type="entry name" value="NPHP3-like_N"/>
</dbReference>
<organism evidence="4 5">
    <name type="scientific">Fusarium duplospermum</name>
    <dbReference type="NCBI Taxonomy" id="1325734"/>
    <lineage>
        <taxon>Eukaryota</taxon>
        <taxon>Fungi</taxon>
        <taxon>Dikarya</taxon>
        <taxon>Ascomycota</taxon>
        <taxon>Pezizomycotina</taxon>
        <taxon>Sordariomycetes</taxon>
        <taxon>Hypocreomycetidae</taxon>
        <taxon>Hypocreales</taxon>
        <taxon>Nectriaceae</taxon>
        <taxon>Fusarium</taxon>
        <taxon>Fusarium solani species complex</taxon>
    </lineage>
</organism>
<keyword evidence="5" id="KW-1185">Reference proteome</keyword>
<proteinExistence type="predicted"/>
<dbReference type="Proteomes" id="UP000288168">
    <property type="component" value="Unassembled WGS sequence"/>
</dbReference>
<feature type="region of interest" description="Disordered" evidence="2">
    <location>
        <begin position="1370"/>
        <end position="1431"/>
    </location>
</feature>
<dbReference type="OrthoDB" id="1577640at2759"/>
<dbReference type="EMBL" id="NKCI01000283">
    <property type="protein sequence ID" value="RSL44715.1"/>
    <property type="molecule type" value="Genomic_DNA"/>
</dbReference>
<name>A0A428NVB2_9HYPO</name>
<protein>
    <recommendedName>
        <fullName evidence="3">Nephrocystin 3-like N-terminal domain-containing protein</fullName>
    </recommendedName>
</protein>
<dbReference type="Pfam" id="PF24883">
    <property type="entry name" value="NPHP3_N"/>
    <property type="match status" value="1"/>
</dbReference>
<dbReference type="Gene3D" id="3.40.50.300">
    <property type="entry name" value="P-loop containing nucleotide triphosphate hydrolases"/>
    <property type="match status" value="1"/>
</dbReference>
<comment type="caution">
    <text evidence="4">The sequence shown here is derived from an EMBL/GenBank/DDBJ whole genome shotgun (WGS) entry which is preliminary data.</text>
</comment>
<gene>
    <name evidence="4" type="ORF">CEP54_014572</name>
</gene>
<keyword evidence="1" id="KW-0677">Repeat</keyword>
<dbReference type="PANTHER" id="PTHR10039:SF5">
    <property type="entry name" value="NACHT DOMAIN-CONTAINING PROTEIN"/>
    <property type="match status" value="1"/>
</dbReference>
<dbReference type="PANTHER" id="PTHR10039">
    <property type="entry name" value="AMELOGENIN"/>
    <property type="match status" value="1"/>
</dbReference>
<sequence>MDPIPALTTAAAIIRIVDFGTRLLSNTTEIYQSASGHTARDAGLLTVSEELHHLCKPLQERIQARLQAGPSAASASDRTLRSLSVRCIKASNKLLAVIRDLHANGSGNDRTSITANSFASALKALWKQEEIDSLKGELTEICSQTTLAAIISILSASKQDGERHVELNNRPDCFANHIERLIPLERPNYDTLIHTNLPDILWGVDWKSWVASHGEKFLTDFQSVHRPRVHGISIWMKILTSLSFQEINSRKETIPEASADTCSWIFRHPETDENGKHLEWPSFPTWLKQRDENIYWITGLPGSGKSTLMKYIIKSPDLHTHLQEYAGDLPCLRANFFFHYSGSKLEMSREGLLRTVLHQCLEARPELIPIVAPRRWALCSLLGDEAVPPEWNWKELKESFDILCSLNGRDFRLALFIDGLDEFKEPKKSSDLLISWIRDTARHYGIKICVSSRYGNESGTDGTFDAMDDCNTVYTDNLTLSDVRLESYMLALVDDLSQKIGNLFQGPEVVEELAAALPRVLKAFSCKLGYTGSSQMHRDAMVFIHKYRGTIAEMFRERNVDALDAQQNPQFLHRGRDSPVMLDRWIASSDDSNYENLPEESWGAPPRDEFEDGCEEDHELSVPGLEEYKHMIYTAPSYQWVLGQLRREVLLSKPNKSNMMDDIRERILAAMPGKRHVSSKAASQAVDVTYTVDCDLLAFLSGQEYDEPADVAIAQAVTLTGSQADAQASSCQQYLDQTWPCTGSQTLMLIRNMLRDPDYDAQVFVSEPSACRLAASCNDGKLVISASGIPEFVAEIGEQMAWMGAALQLSPYTNKAVTECTPFVDSIRSIEGMLHYHIKVDFQPWREQSGVVNGCCWHDMFRNAVIVQGFPILRRSEKNTGLEMPLSLMTLLTRTRYVEEFGRKMYIKGFSTMLVPTKRSDDMIYWHLLFNKNPEERISYLDCGIEHAVVQKADFETSRHVLGWCSDAVSTVGTLVANYSISRSQLPRAHSSCALDKVEIHAGQLVTGTACFSIGNREKPVHISRDGYFTKLQWISSKWIVFWDEGEKRGWLVNGASALLHILRASLTHSKRKFRSAFLMNPQDLLDPEDAMEADAALQILTEEKNRSIPLYRENVEFENSNTDLGKGKEPETRFRYYRLENRVDHIYNILEKLIDHQTDAERRNGLRIKPRPRRHLEGWDFKDLVTDGDPFFARVATLNALGKGWVDFIRSIHAVALLGRGFGELIQPKRTTNGGCPKWLTLPAERYYLAACVSDLKEIMEDHGDAQANPMKLCDDVLWPVKDAAFQSCPCGTTTRSLKHYEPVQTLFPVTFKRVLGKKPLIELKEAGAVVFGHNINIQWHWKDFGDPVKGDPPEEGLSLDSFQDSGLGSTLGSCESPSGYDTSHAQTSASHAVSIEASDRSGLQTDGEQEGLTTAGPSRSGKGRVQGVISSISTKMKPLRWWRTKRDVK</sequence>
<evidence type="ECO:0000256" key="2">
    <source>
        <dbReference type="SAM" id="MobiDB-lite"/>
    </source>
</evidence>
<feature type="compositionally biased region" description="Polar residues" evidence="2">
    <location>
        <begin position="1403"/>
        <end position="1419"/>
    </location>
</feature>
<evidence type="ECO:0000313" key="4">
    <source>
        <dbReference type="EMBL" id="RSL44715.1"/>
    </source>
</evidence>
<feature type="region of interest" description="Disordered" evidence="2">
    <location>
        <begin position="592"/>
        <end position="611"/>
    </location>
</feature>
<dbReference type="InterPro" id="IPR027417">
    <property type="entry name" value="P-loop_NTPase"/>
</dbReference>
<dbReference type="SUPFAM" id="SSF52540">
    <property type="entry name" value="P-loop containing nucleoside triphosphate hydrolases"/>
    <property type="match status" value="1"/>
</dbReference>
<feature type="domain" description="Nephrocystin 3-like N-terminal" evidence="3">
    <location>
        <begin position="278"/>
        <end position="453"/>
    </location>
</feature>
<feature type="compositionally biased region" description="Polar residues" evidence="2">
    <location>
        <begin position="1370"/>
        <end position="1393"/>
    </location>
</feature>
<reference evidence="4 5" key="1">
    <citation type="submission" date="2017-06" db="EMBL/GenBank/DDBJ databases">
        <title>Comparative genomic analysis of Ambrosia Fusariam Clade fungi.</title>
        <authorList>
            <person name="Stajich J.E."/>
            <person name="Carrillo J."/>
            <person name="Kijimoto T."/>
            <person name="Eskalen A."/>
            <person name="O'Donnell K."/>
            <person name="Kasson M."/>
        </authorList>
    </citation>
    <scope>NUCLEOTIDE SEQUENCE [LARGE SCALE GENOMIC DNA]</scope>
    <source>
        <strain evidence="4 5">NRRL62584</strain>
    </source>
</reference>
<accession>A0A428NVB2</accession>
<dbReference type="STRING" id="1325734.A0A428NVB2"/>
<evidence type="ECO:0000313" key="5">
    <source>
        <dbReference type="Proteomes" id="UP000288168"/>
    </source>
</evidence>
<evidence type="ECO:0000259" key="3">
    <source>
        <dbReference type="Pfam" id="PF24883"/>
    </source>
</evidence>